<protein>
    <submittedName>
        <fullName evidence="2">DUF6056 family protein</fullName>
    </submittedName>
</protein>
<reference evidence="2 3" key="1">
    <citation type="submission" date="2022-06" db="EMBL/GenBank/DDBJ databases">
        <title>Fructobacillus taiwanensis sp. nov., isolated from the honeybee.</title>
        <authorList>
            <person name="Chen Y.-S."/>
            <person name="Wang L.-T."/>
            <person name="Lee Y.-S."/>
            <person name="Chang Y.-C."/>
            <person name="Wu H.-C."/>
            <person name="Liao C.-Y."/>
            <person name="Chen W.-H."/>
            <person name="Deng J.-N."/>
            <person name="Wang Y.-H."/>
        </authorList>
    </citation>
    <scope>NUCLEOTIDE SEQUENCE [LARGE SCALE GENOMIC DNA]</scope>
    <source>
        <strain evidence="2 3">W13</strain>
    </source>
</reference>
<keyword evidence="1" id="KW-0812">Transmembrane</keyword>
<dbReference type="Pfam" id="PF19528">
    <property type="entry name" value="DUF6056"/>
    <property type="match status" value="1"/>
</dbReference>
<organism evidence="2 3">
    <name type="scientific">Fructobacillus apis</name>
    <dbReference type="NCBI Taxonomy" id="2935017"/>
    <lineage>
        <taxon>Bacteria</taxon>
        <taxon>Bacillati</taxon>
        <taxon>Bacillota</taxon>
        <taxon>Bacilli</taxon>
        <taxon>Lactobacillales</taxon>
        <taxon>Lactobacillaceae</taxon>
        <taxon>Fructobacillus</taxon>
    </lineage>
</organism>
<feature type="transmembrane region" description="Helical" evidence="1">
    <location>
        <begin position="356"/>
        <end position="374"/>
    </location>
</feature>
<feature type="transmembrane region" description="Helical" evidence="1">
    <location>
        <begin position="214"/>
        <end position="233"/>
    </location>
</feature>
<evidence type="ECO:0000313" key="2">
    <source>
        <dbReference type="EMBL" id="MCO0831683.1"/>
    </source>
</evidence>
<accession>A0ABT0ZP05</accession>
<feature type="transmembrane region" description="Helical" evidence="1">
    <location>
        <begin position="76"/>
        <end position="101"/>
    </location>
</feature>
<feature type="transmembrane region" description="Helical" evidence="1">
    <location>
        <begin position="269"/>
        <end position="289"/>
    </location>
</feature>
<dbReference type="EMBL" id="JAMWYK010000001">
    <property type="protein sequence ID" value="MCO0831683.1"/>
    <property type="molecule type" value="Genomic_DNA"/>
</dbReference>
<feature type="transmembrane region" description="Helical" evidence="1">
    <location>
        <begin position="113"/>
        <end position="133"/>
    </location>
</feature>
<keyword evidence="1" id="KW-1133">Transmembrane helix</keyword>
<evidence type="ECO:0000256" key="1">
    <source>
        <dbReference type="SAM" id="Phobius"/>
    </source>
</evidence>
<dbReference type="Proteomes" id="UP001523234">
    <property type="component" value="Unassembled WGS sequence"/>
</dbReference>
<keyword evidence="1" id="KW-0472">Membrane</keyword>
<name>A0ABT0ZP05_9LACO</name>
<proteinExistence type="predicted"/>
<feature type="transmembrane region" description="Helical" evidence="1">
    <location>
        <begin position="322"/>
        <end position="344"/>
    </location>
</feature>
<feature type="transmembrane region" description="Helical" evidence="1">
    <location>
        <begin position="12"/>
        <end position="34"/>
    </location>
</feature>
<comment type="caution">
    <text evidence="2">The sequence shown here is derived from an EMBL/GenBank/DDBJ whole genome shotgun (WGS) entry which is preliminary data.</text>
</comment>
<keyword evidence="3" id="KW-1185">Reference proteome</keyword>
<dbReference type="RefSeq" id="WP_252442165.1">
    <property type="nucleotide sequence ID" value="NZ_JAMWYK010000001.1"/>
</dbReference>
<gene>
    <name evidence="2" type="ORF">NFX39_01055</name>
</gene>
<sequence>MIFVKSIKDNKKITGLISFLFVILLVPNLLLPFISDDVSFGMITGAHGFIHNFLSITYHFYFDWSGRLLTDFSSRIILQLPTFVIALIKTVSLLIVLYLIVRLPQKLLKFDNSKFVISYLLIFLTYWLCNPNLGQTTFWLVGASNYLFTNLWILLYLNVAFSNYLNVRKTFRILIFIFIAFAAGLSNENTAPIIVAFGLGMFIYKWLVEHKISFNWLIGFFFSLLGAIVLLAAPGNQVRQQAGSPIFAQEPMWLKIHDFFINGSVFYTFSNYSILFPLFILVLIGIFYIKSSSTQAINWMIIFFLMAICSNFMFAFSPEIPLRALNGAFILFLVSFSFILQFLLNNVSESKMIRNISAVLFISLIFVFLFSYVLEVNSFNLARKESTIRVNTLKRASAQKANYVNIPSWYIGRVMRPHNDSYDKYFNVKLGEHYGFMGQVKEQDTHFNYTDKSLLQEVQKAIKNNDSFEKINIYNNNENLNKKTMVVFLKKDTLLNRKYDVKLNTERGSMNFLLNSDQIVSVDGFNFVSFDLGTYLYKNKITNVEIKDSNNTSNLYSVNY</sequence>
<feature type="transmembrane region" description="Helical" evidence="1">
    <location>
        <begin position="139"/>
        <end position="157"/>
    </location>
</feature>
<evidence type="ECO:0000313" key="3">
    <source>
        <dbReference type="Proteomes" id="UP001523234"/>
    </source>
</evidence>
<dbReference type="InterPro" id="IPR045691">
    <property type="entry name" value="DUF6056"/>
</dbReference>
<feature type="transmembrane region" description="Helical" evidence="1">
    <location>
        <begin position="296"/>
        <end position="316"/>
    </location>
</feature>